<dbReference type="GO" id="GO:0016763">
    <property type="term" value="F:pentosyltransferase activity"/>
    <property type="evidence" value="ECO:0007669"/>
    <property type="project" value="UniProtKB-UniRule"/>
</dbReference>
<keyword evidence="1 6" id="KW-0328">Glycosyltransferase</keyword>
<keyword evidence="5 6" id="KW-0862">Zinc</keyword>
<dbReference type="InterPro" id="IPR050076">
    <property type="entry name" value="ArchSynthase1/Queuine_TRR"/>
</dbReference>
<gene>
    <name evidence="6 8" type="primary">tgtA</name>
    <name evidence="8" type="ORF">GC250_03920</name>
</gene>
<dbReference type="InterPro" id="IPR004804">
    <property type="entry name" value="TgtA"/>
</dbReference>
<comment type="catalytic activity">
    <reaction evidence="6">
        <text>guanosine(15) in tRNA + 7-cyano-7-carbaguanine = 7-cyano-7-carbaguanosine(15) in tRNA + guanine</text>
        <dbReference type="Rhea" id="RHEA:43164"/>
        <dbReference type="Rhea" id="RHEA-COMP:10371"/>
        <dbReference type="Rhea" id="RHEA-COMP:10372"/>
        <dbReference type="ChEBI" id="CHEBI:16235"/>
        <dbReference type="ChEBI" id="CHEBI:45075"/>
        <dbReference type="ChEBI" id="CHEBI:74269"/>
        <dbReference type="ChEBI" id="CHEBI:82850"/>
        <dbReference type="EC" id="2.4.2.48"/>
    </reaction>
</comment>
<comment type="caution">
    <text evidence="8">The sequence shown here is derived from an EMBL/GenBank/DDBJ whole genome shotgun (WGS) entry which is preliminary data.</text>
</comment>
<evidence type="ECO:0000256" key="2">
    <source>
        <dbReference type="ARBA" id="ARBA00022679"/>
    </source>
</evidence>
<organism evidence="8 9">
    <name type="scientific">Sulfuracidifex metallicus DSM 6482 = JCM 9184</name>
    <dbReference type="NCBI Taxonomy" id="523847"/>
    <lineage>
        <taxon>Archaea</taxon>
        <taxon>Thermoproteota</taxon>
        <taxon>Thermoprotei</taxon>
        <taxon>Sulfolobales</taxon>
        <taxon>Sulfolobaceae</taxon>
        <taxon>Sulfuracidifex</taxon>
    </lineage>
</organism>
<evidence type="ECO:0000313" key="9">
    <source>
        <dbReference type="Proteomes" id="UP000470772"/>
    </source>
</evidence>
<dbReference type="Gene3D" id="3.40.50.10630">
    <property type="entry name" value="Uracil-DNA glycosylase-like"/>
    <property type="match status" value="1"/>
</dbReference>
<comment type="similarity">
    <text evidence="6">Belongs to the archaeosine tRNA-ribosyltransferase family.</text>
</comment>
<dbReference type="InterPro" id="IPR036511">
    <property type="entry name" value="TGT-like_sf"/>
</dbReference>
<feature type="domain" description="tRNA-guanine(15) transglycosylase-like" evidence="7">
    <location>
        <begin position="13"/>
        <end position="333"/>
    </location>
</feature>
<sequence>MGDFEIREEDLAGRIGKLETRHGTLETPTFFPVIHPVRLDIGIDILKKIGFNNFITNAFLIYKNRKNFKKIHEEFKFDGTIMTDSGAYQILQYGNVDIDNLTIVEFEKQIKPDIAVILDLPTGNTEDRAEAEKSVEETIKRVGEVYNEVDDDIIWTYPIQGGRYLDLIRKSTIDFNKFKDKFKFAALGSPTVLLQEYDYRSVVSMLVEVRTNLSRGVPLHLFGGGVPHMIPIMVALGVDSFDSASYILYARDNRYITRDRVLKLEEMDYFPCSCDVCAKYTPKELLEMDYDERIKLLAIHNLYAIKLEVNSTKQAIKEGRLFEYLQEKSRSHPAVYSAFKEALKYNELLEKFDNGIKPTGKGIFLFDYDSVFRPEIRRFGKILNRYEPKSKNAVLICYEGLSRPFLEDELVRKYVSISLRENKDVFIVVPFFGLIPIYWSDSYPLAQFELSEPVDDLVRKHMIDVIKDFITKKNYSKVEVVNCKDLHIESIGTLSSS</sequence>
<dbReference type="NCBIfam" id="TIGR00432">
    <property type="entry name" value="arcsn_tRNA_tgt"/>
    <property type="match status" value="1"/>
</dbReference>
<evidence type="ECO:0000313" key="8">
    <source>
        <dbReference type="EMBL" id="MUN28608.1"/>
    </source>
</evidence>
<dbReference type="Pfam" id="PF01702">
    <property type="entry name" value="TGT"/>
    <property type="match status" value="1"/>
</dbReference>
<feature type="binding site" evidence="6">
    <location>
        <position position="274"/>
    </location>
    <ligand>
        <name>Zn(2+)</name>
        <dbReference type="ChEBI" id="CHEBI:29105"/>
    </ligand>
</feature>
<dbReference type="EMBL" id="WGGD01000005">
    <property type="protein sequence ID" value="MUN28608.1"/>
    <property type="molecule type" value="Genomic_DNA"/>
</dbReference>
<dbReference type="PANTHER" id="PTHR46499:SF1">
    <property type="entry name" value="QUEUINE TRNA-RIBOSYLTRANSFERASE"/>
    <property type="match status" value="1"/>
</dbReference>
<dbReference type="HAMAP" id="MF_01634">
    <property type="entry name" value="TgtA_arch"/>
    <property type="match status" value="1"/>
</dbReference>
<dbReference type="GO" id="GO:0008270">
    <property type="term" value="F:zinc ion binding"/>
    <property type="evidence" value="ECO:0007669"/>
    <property type="project" value="UniProtKB-UniRule"/>
</dbReference>
<keyword evidence="9" id="KW-1185">Reference proteome</keyword>
<proteinExistence type="inferred from homology"/>
<accession>A0A6A9QLN4</accession>
<evidence type="ECO:0000256" key="1">
    <source>
        <dbReference type="ARBA" id="ARBA00022676"/>
    </source>
</evidence>
<evidence type="ECO:0000256" key="5">
    <source>
        <dbReference type="ARBA" id="ARBA00022833"/>
    </source>
</evidence>
<dbReference type="Proteomes" id="UP000470772">
    <property type="component" value="Unassembled WGS sequence"/>
</dbReference>
<dbReference type="InterPro" id="IPR002616">
    <property type="entry name" value="tRNA_ribo_trans-like"/>
</dbReference>
<feature type="active site" description="Nucleophile" evidence="6">
    <location>
        <position position="84"/>
    </location>
</feature>
<reference evidence="8 9" key="1">
    <citation type="submission" date="2019-10" db="EMBL/GenBank/DDBJ databases">
        <title>Sequencing and Assembly of Multiple Reported Metal-Biooxidizing Members of the Extremely Thermoacidophilic Archaeal Family Sulfolobaceae.</title>
        <authorList>
            <person name="Counts J.A."/>
            <person name="Kelly R.M."/>
        </authorList>
    </citation>
    <scope>NUCLEOTIDE SEQUENCE [LARGE SCALE GENOMIC DNA]</scope>
    <source>
        <strain evidence="8 9">DSM 6482</strain>
    </source>
</reference>
<dbReference type="SUPFAM" id="SSF51713">
    <property type="entry name" value="tRNA-guanine transglycosylase"/>
    <property type="match status" value="1"/>
</dbReference>
<name>A0A6A9QLN4_SULME</name>
<dbReference type="AlphaFoldDB" id="A0A6A9QLN4"/>
<keyword evidence="3 6" id="KW-0819">tRNA processing</keyword>
<evidence type="ECO:0000259" key="7">
    <source>
        <dbReference type="Pfam" id="PF01702"/>
    </source>
</evidence>
<keyword evidence="2 6" id="KW-0808">Transferase</keyword>
<dbReference type="GO" id="GO:0005737">
    <property type="term" value="C:cytoplasm"/>
    <property type="evidence" value="ECO:0007669"/>
    <property type="project" value="TreeGrafter"/>
</dbReference>
<evidence type="ECO:0000256" key="6">
    <source>
        <dbReference type="HAMAP-Rule" id="MF_01634"/>
    </source>
</evidence>
<feature type="binding site" evidence="6">
    <location>
        <position position="272"/>
    </location>
    <ligand>
        <name>Zn(2+)</name>
        <dbReference type="ChEBI" id="CHEBI:29105"/>
    </ligand>
</feature>
<dbReference type="GO" id="GO:0002099">
    <property type="term" value="P:tRNA wobble guanine modification"/>
    <property type="evidence" value="ECO:0007669"/>
    <property type="project" value="TreeGrafter"/>
</dbReference>
<keyword evidence="4 6" id="KW-0479">Metal-binding</keyword>
<dbReference type="UniPathway" id="UPA00393"/>
<protein>
    <recommendedName>
        <fullName evidence="6">tRNA-guanine(15) transglycosylase</fullName>
        <ecNumber evidence="6">2.4.2.48</ecNumber>
    </recommendedName>
    <alternativeName>
        <fullName evidence="6">7-cyano-7-deazaguanine tRNA-ribosyltransferase</fullName>
    </alternativeName>
    <alternativeName>
        <fullName evidence="6">Archaeal tRNA-guanine transglycosylase</fullName>
    </alternativeName>
</protein>
<dbReference type="EC" id="2.4.2.48" evidence="6"/>
<dbReference type="NCBIfam" id="TIGR00449">
    <property type="entry name" value="tgt_general"/>
    <property type="match status" value="1"/>
</dbReference>
<comment type="caution">
    <text evidence="6">Lacks conserved residue(s) required for the propagation of feature annotation.</text>
</comment>
<feature type="binding site" evidence="6">
    <location>
        <position position="119"/>
    </location>
    <ligand>
        <name>substrate</name>
    </ligand>
</feature>
<dbReference type="SUPFAM" id="SSF88802">
    <property type="entry name" value="Pre-PUA domain"/>
    <property type="match status" value="1"/>
</dbReference>
<evidence type="ECO:0000256" key="4">
    <source>
        <dbReference type="ARBA" id="ARBA00022723"/>
    </source>
</evidence>
<comment type="cofactor">
    <cofactor evidence="6">
        <name>Zn(2+)</name>
        <dbReference type="ChEBI" id="CHEBI:29105"/>
    </cofactor>
    <text evidence="6">Binds 1 zinc ion per subunit.</text>
</comment>
<evidence type="ECO:0000256" key="3">
    <source>
        <dbReference type="ARBA" id="ARBA00022694"/>
    </source>
</evidence>
<feature type="binding site" evidence="6">
    <location>
        <position position="277"/>
    </location>
    <ligand>
        <name>Zn(2+)</name>
        <dbReference type="ChEBI" id="CHEBI:29105"/>
    </ligand>
</feature>
<dbReference type="Gene3D" id="3.20.20.105">
    <property type="entry name" value="Queuine tRNA-ribosyltransferase-like"/>
    <property type="match status" value="1"/>
</dbReference>
<comment type="pathway">
    <text evidence="6">tRNA modification; archaeosine-tRNA biosynthesis.</text>
</comment>
<comment type="function">
    <text evidence="6">Exchanges the guanine residue with 7-cyano-7-deazaguanine (preQ0) at position 15 in the dihydrouridine loop (D-loop) of archaeal tRNAs.</text>
</comment>
<dbReference type="PANTHER" id="PTHR46499">
    <property type="entry name" value="QUEUINE TRNA-RIBOSYLTRANSFERASE"/>
    <property type="match status" value="1"/>
</dbReference>